<keyword evidence="2" id="KW-1185">Reference proteome</keyword>
<evidence type="ECO:0000313" key="1">
    <source>
        <dbReference type="EMBL" id="POV97041.1"/>
    </source>
</evidence>
<dbReference type="Proteomes" id="UP000238274">
    <property type="component" value="Unassembled WGS sequence"/>
</dbReference>
<protein>
    <submittedName>
        <fullName evidence="1">Uncharacterized protein</fullName>
    </submittedName>
</protein>
<name>A0A2S4UIL7_9BASI</name>
<dbReference type="EMBL" id="PKSM01000347">
    <property type="protein sequence ID" value="POV97041.1"/>
    <property type="molecule type" value="Genomic_DNA"/>
</dbReference>
<sequence>MQLIQAQRAILLITAHIQKSKNFLIVQLSRMFYDKLPQTSSSINQLLFKLDAKMSSDELDFLLKTIKSFYRSANYMTCHFPTPQLPLPIPSLAPI</sequence>
<reference evidence="2" key="3">
    <citation type="journal article" date="2018" name="Mol. Plant Microbe Interact.">
        <title>Genome sequence resources for the wheat stripe rust pathogen (Puccinia striiformis f. sp. tritici) and the barley stripe rust pathogen (Puccinia striiformis f. sp. hordei).</title>
        <authorList>
            <person name="Xia C."/>
            <person name="Wang M."/>
            <person name="Yin C."/>
            <person name="Cornejo O.E."/>
            <person name="Hulbert S.H."/>
            <person name="Chen X."/>
        </authorList>
    </citation>
    <scope>NUCLEOTIDE SEQUENCE [LARGE SCALE GENOMIC DNA]</scope>
    <source>
        <strain evidence="2">93TX-2</strain>
    </source>
</reference>
<reference evidence="1 2" key="1">
    <citation type="submission" date="2017-12" db="EMBL/GenBank/DDBJ databases">
        <title>Gene loss provides genomic basis for host adaptation in cereal stripe rust fungi.</title>
        <authorList>
            <person name="Xia C."/>
        </authorList>
    </citation>
    <scope>NUCLEOTIDE SEQUENCE [LARGE SCALE GENOMIC DNA]</scope>
    <source>
        <strain evidence="1 2">93TX-2</strain>
    </source>
</reference>
<organism evidence="1 2">
    <name type="scientific">Puccinia striiformis</name>
    <dbReference type="NCBI Taxonomy" id="27350"/>
    <lineage>
        <taxon>Eukaryota</taxon>
        <taxon>Fungi</taxon>
        <taxon>Dikarya</taxon>
        <taxon>Basidiomycota</taxon>
        <taxon>Pucciniomycotina</taxon>
        <taxon>Pucciniomycetes</taxon>
        <taxon>Pucciniales</taxon>
        <taxon>Pucciniaceae</taxon>
        <taxon>Puccinia</taxon>
    </lineage>
</organism>
<evidence type="ECO:0000313" key="2">
    <source>
        <dbReference type="Proteomes" id="UP000238274"/>
    </source>
</evidence>
<comment type="caution">
    <text evidence="1">The sequence shown here is derived from an EMBL/GenBank/DDBJ whole genome shotgun (WGS) entry which is preliminary data.</text>
</comment>
<dbReference type="VEuPathDB" id="FungiDB:PSHT_14791"/>
<dbReference type="AlphaFoldDB" id="A0A2S4UIL7"/>
<gene>
    <name evidence="1" type="ORF">PSHT_14791</name>
</gene>
<proteinExistence type="predicted"/>
<accession>A0A2S4UIL7</accession>
<reference evidence="2" key="2">
    <citation type="journal article" date="2018" name="BMC Genomics">
        <title>Genomic insights into host adaptation between the wheat stripe rust pathogen (Puccinia striiformis f. sp. tritici) and the barley stripe rust pathogen (Puccinia striiformis f. sp. hordei).</title>
        <authorList>
            <person name="Xia C."/>
            <person name="Wang M."/>
            <person name="Yin C."/>
            <person name="Cornejo O.E."/>
            <person name="Hulbert S.H."/>
            <person name="Chen X."/>
        </authorList>
    </citation>
    <scope>NUCLEOTIDE SEQUENCE [LARGE SCALE GENOMIC DNA]</scope>
    <source>
        <strain evidence="2">93TX-2</strain>
    </source>
</reference>